<evidence type="ECO:0000259" key="1">
    <source>
        <dbReference type="PROSITE" id="PS50106"/>
    </source>
</evidence>
<dbReference type="PANTHER" id="PTHR32060:SF22">
    <property type="entry name" value="CARBOXYL-TERMINAL-PROCESSING PEPTIDASE 3, CHLOROPLASTIC"/>
    <property type="match status" value="1"/>
</dbReference>
<sequence length="402" mass="44951">MLTLWLASPLLPTLAQPQARVFDEVWQTINDNFYDPKFNGINWQAMRDKYKPQAIKSKSSQEFAAVVNQMLAELRTSHTRFYTPDEQSYYQLLGIFQPRDRKSLNRLKPFFSKGKFEYTDIGIFTKAINGKTFVSAILDESPAIKAGIKVGDEILSVNNQPYQPVQSFAPKAGQKVTIQIQRTADTNSKQEIVVTPKVYDATTMFLDAQRVSTQIIERQNKKIGYVHIWANAADPSQEKLIYDLLYDRLKDADALILDLRAGWGGGNNNYLTVFTGQGPSITSIARNGSRVTYDSHWKKPVVILINEGSRSSKEIIAYGFQQYKIGSVIGTKTLGAVVAGRPFIMQDGTLLYVAVTNVFVNGTRLEGKGVTPDITVPFTLEYAQGADPQKEKAIEVVLSNTK</sequence>
<dbReference type="Pfam" id="PF13180">
    <property type="entry name" value="PDZ_2"/>
    <property type="match status" value="1"/>
</dbReference>
<dbReference type="InterPro" id="IPR036034">
    <property type="entry name" value="PDZ_sf"/>
</dbReference>
<proteinExistence type="predicted"/>
<dbReference type="InterPro" id="IPR029045">
    <property type="entry name" value="ClpP/crotonase-like_dom_sf"/>
</dbReference>
<dbReference type="InterPro" id="IPR005151">
    <property type="entry name" value="Tail-specific_protease"/>
</dbReference>
<dbReference type="AlphaFoldDB" id="A0A433US73"/>
<dbReference type="EMBL" id="RSCL01000035">
    <property type="protein sequence ID" value="RUS96659.1"/>
    <property type="molecule type" value="Genomic_DNA"/>
</dbReference>
<name>A0A433US73_9CYAN</name>
<dbReference type="Gene3D" id="2.30.42.10">
    <property type="match status" value="1"/>
</dbReference>
<dbReference type="InterPro" id="IPR001478">
    <property type="entry name" value="PDZ"/>
</dbReference>
<evidence type="ECO:0000313" key="2">
    <source>
        <dbReference type="EMBL" id="RUS96659.1"/>
    </source>
</evidence>
<evidence type="ECO:0000313" key="3">
    <source>
        <dbReference type="Proteomes" id="UP000271624"/>
    </source>
</evidence>
<keyword evidence="3" id="KW-1185">Reference proteome</keyword>
<dbReference type="PROSITE" id="PS50106">
    <property type="entry name" value="PDZ"/>
    <property type="match status" value="1"/>
</dbReference>
<dbReference type="Gene3D" id="3.90.226.10">
    <property type="entry name" value="2-enoyl-CoA Hydratase, Chain A, domain 1"/>
    <property type="match status" value="1"/>
</dbReference>
<dbReference type="SMART" id="SM00228">
    <property type="entry name" value="PDZ"/>
    <property type="match status" value="1"/>
</dbReference>
<dbReference type="SUPFAM" id="SSF52096">
    <property type="entry name" value="ClpP/crotonase"/>
    <property type="match status" value="1"/>
</dbReference>
<organism evidence="2 3">
    <name type="scientific">Dulcicalothrix desertica PCC 7102</name>
    <dbReference type="NCBI Taxonomy" id="232991"/>
    <lineage>
        <taxon>Bacteria</taxon>
        <taxon>Bacillati</taxon>
        <taxon>Cyanobacteriota</taxon>
        <taxon>Cyanophyceae</taxon>
        <taxon>Nostocales</taxon>
        <taxon>Calotrichaceae</taxon>
        <taxon>Dulcicalothrix</taxon>
    </lineage>
</organism>
<gene>
    <name evidence="2" type="ORF">DSM106972_086820</name>
</gene>
<dbReference type="GO" id="GO:0008236">
    <property type="term" value="F:serine-type peptidase activity"/>
    <property type="evidence" value="ECO:0007669"/>
    <property type="project" value="InterPro"/>
</dbReference>
<accession>A0A433US73</accession>
<reference evidence="2" key="2">
    <citation type="journal article" date="2019" name="Genome Biol. Evol.">
        <title>Day and night: Metabolic profiles and evolutionary relationships of six axenic non-marine cyanobacteria.</title>
        <authorList>
            <person name="Will S.E."/>
            <person name="Henke P."/>
            <person name="Boedeker C."/>
            <person name="Huang S."/>
            <person name="Brinkmann H."/>
            <person name="Rohde M."/>
            <person name="Jarek M."/>
            <person name="Friedl T."/>
            <person name="Seufert S."/>
            <person name="Schumacher M."/>
            <person name="Overmann J."/>
            <person name="Neumann-Schaal M."/>
            <person name="Petersen J."/>
        </authorList>
    </citation>
    <scope>NUCLEOTIDE SEQUENCE [LARGE SCALE GENOMIC DNA]</scope>
    <source>
        <strain evidence="2">PCC 7102</strain>
    </source>
</reference>
<dbReference type="CDD" id="cd07562">
    <property type="entry name" value="Peptidase_S41_TRI"/>
    <property type="match status" value="1"/>
</dbReference>
<dbReference type="PANTHER" id="PTHR32060">
    <property type="entry name" value="TAIL-SPECIFIC PROTEASE"/>
    <property type="match status" value="1"/>
</dbReference>
<keyword evidence="2" id="KW-0378">Hydrolase</keyword>
<dbReference type="Pfam" id="PF14684">
    <property type="entry name" value="Tricorn_C1"/>
    <property type="match status" value="1"/>
</dbReference>
<keyword evidence="2" id="KW-0645">Protease</keyword>
<dbReference type="SUPFAM" id="SSF50156">
    <property type="entry name" value="PDZ domain-like"/>
    <property type="match status" value="1"/>
</dbReference>
<feature type="domain" description="PDZ" evidence="1">
    <location>
        <begin position="112"/>
        <end position="184"/>
    </location>
</feature>
<protein>
    <submittedName>
        <fullName evidence="2">Carboxyl-terminal processing protease</fullName>
    </submittedName>
</protein>
<dbReference type="SMART" id="SM00245">
    <property type="entry name" value="TSPc"/>
    <property type="match status" value="1"/>
</dbReference>
<dbReference type="Gene3D" id="3.30.750.44">
    <property type="match status" value="1"/>
</dbReference>
<dbReference type="GO" id="GO:0006508">
    <property type="term" value="P:proteolysis"/>
    <property type="evidence" value="ECO:0007669"/>
    <property type="project" value="UniProtKB-KW"/>
</dbReference>
<reference evidence="2" key="1">
    <citation type="submission" date="2018-12" db="EMBL/GenBank/DDBJ databases">
        <authorList>
            <person name="Will S."/>
            <person name="Neumann-Schaal M."/>
            <person name="Henke P."/>
        </authorList>
    </citation>
    <scope>NUCLEOTIDE SEQUENCE</scope>
    <source>
        <strain evidence="2">PCC 7102</strain>
    </source>
</reference>
<dbReference type="GO" id="GO:0004175">
    <property type="term" value="F:endopeptidase activity"/>
    <property type="evidence" value="ECO:0007669"/>
    <property type="project" value="TreeGrafter"/>
</dbReference>
<dbReference type="InterPro" id="IPR028204">
    <property type="entry name" value="Tricorn_C1"/>
</dbReference>
<dbReference type="Pfam" id="PF03572">
    <property type="entry name" value="Peptidase_S41"/>
    <property type="match status" value="1"/>
</dbReference>
<dbReference type="Proteomes" id="UP000271624">
    <property type="component" value="Unassembled WGS sequence"/>
</dbReference>
<comment type="caution">
    <text evidence="2">The sequence shown here is derived from an EMBL/GenBank/DDBJ whole genome shotgun (WGS) entry which is preliminary data.</text>
</comment>